<dbReference type="EMBL" id="CP018335">
    <property type="protein sequence ID" value="APM40415.1"/>
    <property type="molecule type" value="Genomic_DNA"/>
</dbReference>
<sequence>MIHKICNIGNENSKITSFILYIVMIAGLTVGYIGSITYYKSFNFIINAGILKRVFVMAPLFVIIVYTLIFLVPSKIDKLSSLYWFLFLTLNITPLLIVYIMSGLAESKNSEIYIYLITFIAVIGILLVSKPDFKIPQIKITPKVFWIGIIAFMVIGYSYLVYTLGLPTNIIEAFKDVYGVRLNYRDTAGRFDDYFIQWLGNVINPFILTFLIYKKKYKLIFIPFILQLVLYGYAAYKSQFAVLLLAPFFAVILKGGIKRSFIEKMMLLSIVVGLVAFYFKKLSIYLLIIIRIFLFPPLIALEYYDFFWMYPKMLLSHSIFGRFFKNIYNMDPNFYMGTVYYGRSDMRLNVTWYGDAYMNFGIIGIILFAILLYFIMIVIKSVENKNIFLVSALLFGGVMALFNGPILTTLLTNGLGLGLLLAYLMPEKI</sequence>
<evidence type="ECO:0008006" key="4">
    <source>
        <dbReference type="Google" id="ProtNLM"/>
    </source>
</evidence>
<organism evidence="2 3">
    <name type="scientific">Clostridium kluyveri</name>
    <dbReference type="NCBI Taxonomy" id="1534"/>
    <lineage>
        <taxon>Bacteria</taxon>
        <taxon>Bacillati</taxon>
        <taxon>Bacillota</taxon>
        <taxon>Clostridia</taxon>
        <taxon>Eubacteriales</taxon>
        <taxon>Clostridiaceae</taxon>
        <taxon>Clostridium</taxon>
    </lineage>
</organism>
<dbReference type="OrthoDB" id="1878026at2"/>
<keyword evidence="1" id="KW-1133">Transmembrane helix</keyword>
<accession>A0A1L5FBN1</accession>
<feature type="transmembrane region" description="Helical" evidence="1">
    <location>
        <begin position="82"/>
        <end position="100"/>
    </location>
</feature>
<feature type="transmembrane region" description="Helical" evidence="1">
    <location>
        <begin position="194"/>
        <end position="213"/>
    </location>
</feature>
<evidence type="ECO:0000256" key="1">
    <source>
        <dbReference type="SAM" id="Phobius"/>
    </source>
</evidence>
<name>A0A1L5FBN1_CLOKL</name>
<evidence type="ECO:0000313" key="2">
    <source>
        <dbReference type="EMBL" id="APM40415.1"/>
    </source>
</evidence>
<feature type="transmembrane region" description="Helical" evidence="1">
    <location>
        <begin position="225"/>
        <end position="249"/>
    </location>
</feature>
<gene>
    <name evidence="2" type="ORF">BS101_17570</name>
</gene>
<reference evidence="2 3" key="1">
    <citation type="submission" date="2016-12" db="EMBL/GenBank/DDBJ databases">
        <title>Complete genome sequence of Clostridium kluyveri JZZ isolated from the pit mud of a Chinese flavor liquor-making factory.</title>
        <authorList>
            <person name="Wang Y."/>
        </authorList>
    </citation>
    <scope>NUCLEOTIDE SEQUENCE [LARGE SCALE GENOMIC DNA]</scope>
    <source>
        <strain evidence="2 3">JZZ</strain>
    </source>
</reference>
<dbReference type="NCBIfam" id="TIGR04370">
    <property type="entry name" value="glyco_rpt_poly"/>
    <property type="match status" value="1"/>
</dbReference>
<feature type="transmembrane region" description="Helical" evidence="1">
    <location>
        <begin position="50"/>
        <end position="70"/>
    </location>
</feature>
<feature type="transmembrane region" description="Helical" evidence="1">
    <location>
        <begin position="356"/>
        <end position="379"/>
    </location>
</feature>
<feature type="transmembrane region" description="Helical" evidence="1">
    <location>
        <begin position="140"/>
        <end position="160"/>
    </location>
</feature>
<feature type="transmembrane region" description="Helical" evidence="1">
    <location>
        <begin position="18"/>
        <end position="38"/>
    </location>
</feature>
<feature type="transmembrane region" description="Helical" evidence="1">
    <location>
        <begin position="386"/>
        <end position="402"/>
    </location>
</feature>
<proteinExistence type="predicted"/>
<dbReference type="AlphaFoldDB" id="A0A1L5FBN1"/>
<dbReference type="RefSeq" id="WP_073540011.1">
    <property type="nucleotide sequence ID" value="NZ_CP018335.1"/>
</dbReference>
<keyword evidence="1" id="KW-0812">Transmembrane</keyword>
<keyword evidence="1" id="KW-0472">Membrane</keyword>
<feature type="transmembrane region" description="Helical" evidence="1">
    <location>
        <begin position="112"/>
        <end position="128"/>
    </location>
</feature>
<dbReference type="Proteomes" id="UP000184604">
    <property type="component" value="Chromosome"/>
</dbReference>
<feature type="transmembrane region" description="Helical" evidence="1">
    <location>
        <begin position="284"/>
        <end position="304"/>
    </location>
</feature>
<evidence type="ECO:0000313" key="3">
    <source>
        <dbReference type="Proteomes" id="UP000184604"/>
    </source>
</evidence>
<protein>
    <recommendedName>
        <fullName evidence="4">Oligosaccharide repeat unit polymerase</fullName>
    </recommendedName>
</protein>